<name>A0A2N0TX98_9FLAO</name>
<dbReference type="EMBL" id="LKTR01000015">
    <property type="protein sequence ID" value="PKD19364.1"/>
    <property type="molecule type" value="Genomic_DNA"/>
</dbReference>
<evidence type="ECO:0000313" key="1">
    <source>
        <dbReference type="EMBL" id="OEY73081.1"/>
    </source>
</evidence>
<dbReference type="Proteomes" id="UP000232533">
    <property type="component" value="Unassembled WGS sequence"/>
</dbReference>
<organism evidence="2 4">
    <name type="scientific">Salegentibacter salarius</name>
    <dbReference type="NCBI Taxonomy" id="435906"/>
    <lineage>
        <taxon>Bacteria</taxon>
        <taxon>Pseudomonadati</taxon>
        <taxon>Bacteroidota</taxon>
        <taxon>Flavobacteriia</taxon>
        <taxon>Flavobacteriales</taxon>
        <taxon>Flavobacteriaceae</taxon>
        <taxon>Salegentibacter</taxon>
    </lineage>
</organism>
<evidence type="ECO:0000313" key="4">
    <source>
        <dbReference type="Proteomes" id="UP000232533"/>
    </source>
</evidence>
<accession>A0A2N0TX98</accession>
<reference evidence="1 3" key="2">
    <citation type="submission" date="2016-09" db="EMBL/GenBank/DDBJ databases">
        <title>Genome Sequence of Salegentibacter salarius,Isolated from a Marine Solar Saltern of the Yellow Sea in South Korea.</title>
        <authorList>
            <person name="Zheng Q."/>
            <person name="Liu Y."/>
        </authorList>
    </citation>
    <scope>NUCLEOTIDE SEQUENCE [LARGE SCALE GENOMIC DNA]</scope>
    <source>
        <strain evidence="1 3">KCTC 12974</strain>
    </source>
</reference>
<dbReference type="EMBL" id="MJBR01000011">
    <property type="protein sequence ID" value="OEY73081.1"/>
    <property type="molecule type" value="Genomic_DNA"/>
</dbReference>
<dbReference type="Proteomes" id="UP000176009">
    <property type="component" value="Unassembled WGS sequence"/>
</dbReference>
<gene>
    <name evidence="2" type="ORF">APR40_10745</name>
    <name evidence="1" type="ORF">BHS39_10765</name>
</gene>
<evidence type="ECO:0000313" key="3">
    <source>
        <dbReference type="Proteomes" id="UP000176009"/>
    </source>
</evidence>
<proteinExistence type="predicted"/>
<keyword evidence="3" id="KW-1185">Reference proteome</keyword>
<sequence length="139" mass="16276">MKHILKTKYLESPSSTFLIDLIKHPSGKEYLEITQTIQKPNFQTQHIKINPDILPELINILQELSNNSRVKPKKIKRWIWKEEIQQKIAKSYLIGVSSKDLAMQYGTKPDTIEKILINKNITLASNKPPKRFWRLKGKK</sequence>
<reference evidence="2 4" key="1">
    <citation type="submission" date="2015-10" db="EMBL/GenBank/DDBJ databases">
        <title>Draft genome sequence of Salegentibacter salinarum KCTC 12975.</title>
        <authorList>
            <person name="Lin W."/>
            <person name="Zheng Q."/>
        </authorList>
    </citation>
    <scope>NUCLEOTIDE SEQUENCE [LARGE SCALE GENOMIC DNA]</scope>
    <source>
        <strain evidence="2 4">KCTC 12974</strain>
    </source>
</reference>
<dbReference type="AlphaFoldDB" id="A0A2N0TX98"/>
<protein>
    <submittedName>
        <fullName evidence="2">Uncharacterized protein</fullName>
    </submittedName>
</protein>
<comment type="caution">
    <text evidence="2">The sequence shown here is derived from an EMBL/GenBank/DDBJ whole genome shotgun (WGS) entry which is preliminary data.</text>
</comment>
<evidence type="ECO:0000313" key="2">
    <source>
        <dbReference type="EMBL" id="PKD19364.1"/>
    </source>
</evidence>